<evidence type="ECO:0000313" key="3">
    <source>
        <dbReference type="EMBL" id="KAK9780723.1"/>
    </source>
</evidence>
<dbReference type="Proteomes" id="UP001465668">
    <property type="component" value="Unassembled WGS sequence"/>
</dbReference>
<evidence type="ECO:0000259" key="2">
    <source>
        <dbReference type="PROSITE" id="PS51762"/>
    </source>
</evidence>
<evidence type="ECO:0000313" key="4">
    <source>
        <dbReference type="Proteomes" id="UP001465668"/>
    </source>
</evidence>
<dbReference type="Gene3D" id="2.60.120.200">
    <property type="match status" value="1"/>
</dbReference>
<sequence length="403" mass="45094">MVRFLTPLLLASQAVAWAPPVPSGWSSVWTDTFDGKANALPDSTKWNVTDEFFGYNGESETYTNKMENVQLSGSATLQLIPEYNVNGITWSSGRIESHYTFTPISGKKTRAESLLRFGNNTAAHKQGVWPAFWLLGDSGRHGTSWPECGEIDIMEELDGQLLAYGTSHCGTGCDSGTLNGYQKNVTIADYEWHTWWVEFDRTSGNWKTETITWFVDGNQFNQISGSLIGVESQWDALCHSPLYFILNVAIGGTWPGYPNANTWLGSGSMMETLSFLKGIELDSSSHHEVRRFRVAPNFQVFGLEHWGLGELNMTKSVYTQFRDTEAAPDFTQSYDDEEPFHEQVQATSQTTTLWSSPENSASHIYKGRHLERNVYVFVLAQFRGKGPVCNEGAGHNMTQVESL</sequence>
<dbReference type="EMBL" id="JARVKM010000005">
    <property type="protein sequence ID" value="KAK9780723.1"/>
    <property type="molecule type" value="Genomic_DNA"/>
</dbReference>
<evidence type="ECO:0000256" key="1">
    <source>
        <dbReference type="SAM" id="SignalP"/>
    </source>
</evidence>
<name>A0ABR2Y476_9PEZI</name>
<dbReference type="PANTHER" id="PTHR10963:SF60">
    <property type="entry name" value="GRAM-NEGATIVE BACTERIA-BINDING PROTEIN 1-RELATED"/>
    <property type="match status" value="1"/>
</dbReference>
<gene>
    <name evidence="3" type="ORF">SCAR479_01909</name>
</gene>
<organism evidence="3 4">
    <name type="scientific">Seiridium cardinale</name>
    <dbReference type="NCBI Taxonomy" id="138064"/>
    <lineage>
        <taxon>Eukaryota</taxon>
        <taxon>Fungi</taxon>
        <taxon>Dikarya</taxon>
        <taxon>Ascomycota</taxon>
        <taxon>Pezizomycotina</taxon>
        <taxon>Sordariomycetes</taxon>
        <taxon>Xylariomycetidae</taxon>
        <taxon>Amphisphaeriales</taxon>
        <taxon>Sporocadaceae</taxon>
        <taxon>Seiridium</taxon>
    </lineage>
</organism>
<dbReference type="InterPro" id="IPR013320">
    <property type="entry name" value="ConA-like_dom_sf"/>
</dbReference>
<feature type="chain" id="PRO_5047286177" evidence="1">
    <location>
        <begin position="17"/>
        <end position="403"/>
    </location>
</feature>
<feature type="signal peptide" evidence="1">
    <location>
        <begin position="1"/>
        <end position="16"/>
    </location>
</feature>
<keyword evidence="4" id="KW-1185">Reference proteome</keyword>
<feature type="domain" description="GH16" evidence="2">
    <location>
        <begin position="33"/>
        <end position="297"/>
    </location>
</feature>
<reference evidence="3 4" key="1">
    <citation type="submission" date="2024-02" db="EMBL/GenBank/DDBJ databases">
        <title>First draft genome assembly of two strains of Seiridium cardinale.</title>
        <authorList>
            <person name="Emiliani G."/>
            <person name="Scali E."/>
        </authorList>
    </citation>
    <scope>NUCLEOTIDE SEQUENCE [LARGE SCALE GENOMIC DNA]</scope>
    <source>
        <strain evidence="3 4">BM-138-000479</strain>
    </source>
</reference>
<proteinExistence type="predicted"/>
<dbReference type="InterPro" id="IPR050546">
    <property type="entry name" value="Glycosyl_Hydrlase_16"/>
</dbReference>
<dbReference type="PROSITE" id="PS51762">
    <property type="entry name" value="GH16_2"/>
    <property type="match status" value="1"/>
</dbReference>
<dbReference type="PANTHER" id="PTHR10963">
    <property type="entry name" value="GLYCOSYL HYDROLASE-RELATED"/>
    <property type="match status" value="1"/>
</dbReference>
<comment type="caution">
    <text evidence="3">The sequence shown here is derived from an EMBL/GenBank/DDBJ whole genome shotgun (WGS) entry which is preliminary data.</text>
</comment>
<keyword evidence="1" id="KW-0732">Signal</keyword>
<dbReference type="InterPro" id="IPR000757">
    <property type="entry name" value="Beta-glucanase-like"/>
</dbReference>
<protein>
    <submittedName>
        <fullName evidence="3">Secreted glucosidase</fullName>
    </submittedName>
</protein>
<accession>A0ABR2Y476</accession>
<dbReference type="SUPFAM" id="SSF49899">
    <property type="entry name" value="Concanavalin A-like lectins/glucanases"/>
    <property type="match status" value="1"/>
</dbReference>
<dbReference type="Pfam" id="PF26113">
    <property type="entry name" value="GH16_XgeA"/>
    <property type="match status" value="1"/>
</dbReference>